<organism evidence="2">
    <name type="scientific">Rhizophora mucronata</name>
    <name type="common">Asiatic mangrove</name>
    <dbReference type="NCBI Taxonomy" id="61149"/>
    <lineage>
        <taxon>Eukaryota</taxon>
        <taxon>Viridiplantae</taxon>
        <taxon>Streptophyta</taxon>
        <taxon>Embryophyta</taxon>
        <taxon>Tracheophyta</taxon>
        <taxon>Spermatophyta</taxon>
        <taxon>Magnoliopsida</taxon>
        <taxon>eudicotyledons</taxon>
        <taxon>Gunneridae</taxon>
        <taxon>Pentapetalae</taxon>
        <taxon>rosids</taxon>
        <taxon>fabids</taxon>
        <taxon>Malpighiales</taxon>
        <taxon>Rhizophoraceae</taxon>
        <taxon>Rhizophora</taxon>
    </lineage>
</organism>
<sequence length="66" mass="7690">MFNRVEFCPRAIAEFASLGDNKPPESLVMKVRMHLLSVGWKIGRMKYKNSFGYKYISPDKSEIYLT</sequence>
<name>A0A2P2MZS8_RHIMU</name>
<feature type="domain" description="DUF7028" evidence="1">
    <location>
        <begin position="4"/>
        <end position="61"/>
    </location>
</feature>
<evidence type="ECO:0000313" key="2">
    <source>
        <dbReference type="EMBL" id="MBX35742.1"/>
    </source>
</evidence>
<dbReference type="EMBL" id="GGEC01055258">
    <property type="protein sequence ID" value="MBX35742.1"/>
    <property type="molecule type" value="Transcribed_RNA"/>
</dbReference>
<reference evidence="2" key="1">
    <citation type="submission" date="2018-02" db="EMBL/GenBank/DDBJ databases">
        <title>Rhizophora mucronata_Transcriptome.</title>
        <authorList>
            <person name="Meera S.P."/>
            <person name="Sreeshan A."/>
            <person name="Augustine A."/>
        </authorList>
    </citation>
    <scope>NUCLEOTIDE SEQUENCE</scope>
    <source>
        <tissue evidence="2">Leaf</tissue>
    </source>
</reference>
<proteinExistence type="predicted"/>
<protein>
    <recommendedName>
        <fullName evidence="1">DUF7028 domain-containing protein</fullName>
    </recommendedName>
</protein>
<evidence type="ECO:0000259" key="1">
    <source>
        <dbReference type="Pfam" id="PF22970"/>
    </source>
</evidence>
<dbReference type="AlphaFoldDB" id="A0A2P2MZS8"/>
<dbReference type="InterPro" id="IPR054292">
    <property type="entry name" value="DUF7028"/>
</dbReference>
<dbReference type="Pfam" id="PF22970">
    <property type="entry name" value="DUF7028"/>
    <property type="match status" value="1"/>
</dbReference>
<accession>A0A2P2MZS8</accession>